<gene>
    <name evidence="5" type="ORF">QVD17_30018</name>
</gene>
<dbReference type="GO" id="GO:0006520">
    <property type="term" value="P:amino acid metabolic process"/>
    <property type="evidence" value="ECO:0007669"/>
    <property type="project" value="TreeGrafter"/>
</dbReference>
<sequence length="388" mass="42281">MGRREYKTIIDRKQSILHFHFSCHRRNFQNLLDLSIFLTGNIFPIYKSTQSISSASISIQFHSDILSNTLCAKMADDCAVTVYNNNAISDPNNNNKNTFSVKVGLAQMLRGGAIVEVTNVDEAKIAESAGACCIIVSEQVNKSGSGISRMLDPAVVKQIQRSVAIPVMAKARVGHFVEAQILEAVGVDYIDENELIAVADEDHFINKHNFQLPFVCGCRSLGEGLRRVREGAAMIRTQGDYSGSGNIVDTVKHIREVMGKIRVLTNMDEDEVFTFAKEIGAPYDILAQTKQMGRLPVVHFASGGISTPADAALMMQLGCDGVFVGSEVFDSVDPYKSVRAIVQAVRNYNDAHILAKVSSGLNDLVASGSELNDAITRLNVDDNNGGNY</sequence>
<dbReference type="GO" id="GO:0016843">
    <property type="term" value="F:amine-lyase activity"/>
    <property type="evidence" value="ECO:0007669"/>
    <property type="project" value="TreeGrafter"/>
</dbReference>
<dbReference type="InterPro" id="IPR033755">
    <property type="entry name" value="PdxS/SNZ_N"/>
</dbReference>
<dbReference type="InterPro" id="IPR001852">
    <property type="entry name" value="PdxS/SNZ"/>
</dbReference>
<dbReference type="Gene3D" id="3.20.20.70">
    <property type="entry name" value="Aldolase class I"/>
    <property type="match status" value="1"/>
</dbReference>
<dbReference type="Proteomes" id="UP001229421">
    <property type="component" value="Unassembled WGS sequence"/>
</dbReference>
<dbReference type="PROSITE" id="PS51129">
    <property type="entry name" value="PDXS_SNZ_2"/>
    <property type="match status" value="1"/>
</dbReference>
<dbReference type="GO" id="GO:0008615">
    <property type="term" value="P:pyridoxine biosynthetic process"/>
    <property type="evidence" value="ECO:0007669"/>
    <property type="project" value="TreeGrafter"/>
</dbReference>
<dbReference type="InterPro" id="IPR011060">
    <property type="entry name" value="RibuloseP-bd_barrel"/>
</dbReference>
<evidence type="ECO:0000256" key="2">
    <source>
        <dbReference type="ARBA" id="ARBA00022898"/>
    </source>
</evidence>
<dbReference type="PANTHER" id="PTHR31829:SF2">
    <property type="entry name" value="PYRIDOXAL 5'-PHOSPHATE SYNTHASE-LIKE SUBUNIT PDX1.2"/>
    <property type="match status" value="1"/>
</dbReference>
<reference evidence="5" key="1">
    <citation type="journal article" date="2023" name="bioRxiv">
        <title>Improved chromosome-level genome assembly for marigold (Tagetes erecta).</title>
        <authorList>
            <person name="Jiang F."/>
            <person name="Yuan L."/>
            <person name="Wang S."/>
            <person name="Wang H."/>
            <person name="Xu D."/>
            <person name="Wang A."/>
            <person name="Fan W."/>
        </authorList>
    </citation>
    <scope>NUCLEOTIDE SEQUENCE</scope>
    <source>
        <strain evidence="5">WSJ</strain>
        <tissue evidence="5">Leaf</tissue>
    </source>
</reference>
<feature type="domain" description="PdxS/SNZ N-terminal" evidence="4">
    <location>
        <begin position="99"/>
        <end position="301"/>
    </location>
</feature>
<dbReference type="SUPFAM" id="SSF51366">
    <property type="entry name" value="Ribulose-phoshate binding barrel"/>
    <property type="match status" value="1"/>
</dbReference>
<proteinExistence type="inferred from homology"/>
<evidence type="ECO:0000313" key="6">
    <source>
        <dbReference type="Proteomes" id="UP001229421"/>
    </source>
</evidence>
<dbReference type="EMBL" id="JAUHHV010000008">
    <property type="protein sequence ID" value="KAK1414274.1"/>
    <property type="molecule type" value="Genomic_DNA"/>
</dbReference>
<organism evidence="5 6">
    <name type="scientific">Tagetes erecta</name>
    <name type="common">African marigold</name>
    <dbReference type="NCBI Taxonomy" id="13708"/>
    <lineage>
        <taxon>Eukaryota</taxon>
        <taxon>Viridiplantae</taxon>
        <taxon>Streptophyta</taxon>
        <taxon>Embryophyta</taxon>
        <taxon>Tracheophyta</taxon>
        <taxon>Spermatophyta</taxon>
        <taxon>Magnoliopsida</taxon>
        <taxon>eudicotyledons</taxon>
        <taxon>Gunneridae</taxon>
        <taxon>Pentapetalae</taxon>
        <taxon>asterids</taxon>
        <taxon>campanulids</taxon>
        <taxon>Asterales</taxon>
        <taxon>Asteraceae</taxon>
        <taxon>Asteroideae</taxon>
        <taxon>Heliantheae alliance</taxon>
        <taxon>Tageteae</taxon>
        <taxon>Tagetes</taxon>
    </lineage>
</organism>
<keyword evidence="6" id="KW-1185">Reference proteome</keyword>
<evidence type="ECO:0000259" key="4">
    <source>
        <dbReference type="Pfam" id="PF01680"/>
    </source>
</evidence>
<dbReference type="AlphaFoldDB" id="A0AAD8NLU8"/>
<dbReference type="GO" id="GO:0046982">
    <property type="term" value="F:protein heterodimerization activity"/>
    <property type="evidence" value="ECO:0007669"/>
    <property type="project" value="UniProtKB-ARBA"/>
</dbReference>
<evidence type="ECO:0000313" key="5">
    <source>
        <dbReference type="EMBL" id="KAK1414274.1"/>
    </source>
</evidence>
<dbReference type="InterPro" id="IPR013785">
    <property type="entry name" value="Aldolase_TIM"/>
</dbReference>
<dbReference type="Pfam" id="PF01680">
    <property type="entry name" value="SOR_SNZ"/>
    <property type="match status" value="1"/>
</dbReference>
<dbReference type="PANTHER" id="PTHR31829">
    <property type="entry name" value="PYRIDOXAL 5'-PHOSPHATE SYNTHASE SUBUNIT SNZ1-RELATED"/>
    <property type="match status" value="1"/>
</dbReference>
<dbReference type="FunFam" id="3.20.20.70:FF:000001">
    <property type="entry name" value="Pyridoxine biosynthesis protein PDX1"/>
    <property type="match status" value="1"/>
</dbReference>
<protein>
    <recommendedName>
        <fullName evidence="4">PdxS/SNZ N-terminal domain-containing protein</fullName>
    </recommendedName>
</protein>
<evidence type="ECO:0000256" key="3">
    <source>
        <dbReference type="PROSITE-ProRule" id="PRU00481"/>
    </source>
</evidence>
<dbReference type="GO" id="GO:0005829">
    <property type="term" value="C:cytosol"/>
    <property type="evidence" value="ECO:0007669"/>
    <property type="project" value="UniProtKB-ARBA"/>
</dbReference>
<dbReference type="GO" id="GO:0042823">
    <property type="term" value="P:pyridoxal phosphate biosynthetic process"/>
    <property type="evidence" value="ECO:0007669"/>
    <property type="project" value="InterPro"/>
</dbReference>
<keyword evidence="2" id="KW-0663">Pyridoxal phosphate</keyword>
<accession>A0AAD8NLU8</accession>
<comment type="similarity">
    <text evidence="1 3">Belongs to the PdxS/SNZ family.</text>
</comment>
<comment type="caution">
    <text evidence="5">The sequence shown here is derived from an EMBL/GenBank/DDBJ whole genome shotgun (WGS) entry which is preliminary data.</text>
</comment>
<evidence type="ECO:0000256" key="1">
    <source>
        <dbReference type="ARBA" id="ARBA00007281"/>
    </source>
</evidence>
<name>A0AAD8NLU8_TARER</name>